<dbReference type="Proteomes" id="UP000199752">
    <property type="component" value="Chromosome 7"/>
</dbReference>
<keyword evidence="1" id="KW-0812">Transmembrane</keyword>
<dbReference type="VEuPathDB" id="CryptoDB:ChTU502y2012_407g1260"/>
<feature type="transmembrane region" description="Helical" evidence="1">
    <location>
        <begin position="93"/>
        <end position="112"/>
    </location>
</feature>
<accession>A0A0S4TIL0</accession>
<dbReference type="AlphaFoldDB" id="A0A0S4TIL0"/>
<organism evidence="2">
    <name type="scientific">Cryptosporidium hominis</name>
    <dbReference type="NCBI Taxonomy" id="237895"/>
    <lineage>
        <taxon>Eukaryota</taxon>
        <taxon>Sar</taxon>
        <taxon>Alveolata</taxon>
        <taxon>Apicomplexa</taxon>
        <taxon>Conoidasida</taxon>
        <taxon>Coccidia</taxon>
        <taxon>Eucoccidiorida</taxon>
        <taxon>Eimeriorina</taxon>
        <taxon>Cryptosporidiidae</taxon>
        <taxon>Cryptosporidium</taxon>
    </lineage>
</organism>
<proteinExistence type="predicted"/>
<name>A0A0S4TIL0_CRYHO</name>
<dbReference type="VEuPathDB" id="CryptoDB:GY17_00002052"/>
<evidence type="ECO:0000256" key="1">
    <source>
        <dbReference type="SAM" id="Phobius"/>
    </source>
</evidence>
<feature type="transmembrane region" description="Helical" evidence="1">
    <location>
        <begin position="133"/>
        <end position="150"/>
    </location>
</feature>
<keyword evidence="1" id="KW-1133">Transmembrane helix</keyword>
<protein>
    <submittedName>
        <fullName evidence="2">Uncharacterized protein</fullName>
    </submittedName>
</protein>
<dbReference type="VEuPathDB" id="CryptoDB:CHUDEA7_2520"/>
<feature type="transmembrane region" description="Helical" evidence="1">
    <location>
        <begin position="156"/>
        <end position="176"/>
    </location>
</feature>
<dbReference type="EMBL" id="LN877953">
    <property type="protein sequence ID" value="CUV07238.1"/>
    <property type="molecule type" value="Genomic_DNA"/>
</dbReference>
<reference evidence="2" key="1">
    <citation type="submission" date="2015-08" db="EMBL/GenBank/DDBJ databases">
        <authorList>
            <person name="Babu N.S."/>
            <person name="Beckwith C.J."/>
            <person name="Beseler K.G."/>
            <person name="Brison A."/>
            <person name="Carone J.V."/>
            <person name="Caskin T.P."/>
            <person name="Diamond M."/>
            <person name="Durham M.E."/>
            <person name="Foxe J.M."/>
            <person name="Go M."/>
            <person name="Henderson B.A."/>
            <person name="Jones I.B."/>
            <person name="McGettigan J.A."/>
            <person name="Micheletti S.J."/>
            <person name="Nasrallah M.E."/>
            <person name="Ortiz D."/>
            <person name="Piller C.R."/>
            <person name="Privatt S.R."/>
            <person name="Schneider S.L."/>
            <person name="Sharp S."/>
            <person name="Smith T.C."/>
            <person name="Stanton J.D."/>
            <person name="Ullery H.E."/>
            <person name="Wilson R.J."/>
            <person name="Serrano M.G."/>
            <person name="Buck G."/>
            <person name="Lee V."/>
            <person name="Wang Y."/>
            <person name="Carvalho R."/>
            <person name="Voegtly L."/>
            <person name="Shi R."/>
            <person name="Duckworth R."/>
            <person name="Johnson A."/>
            <person name="Loviza R."/>
            <person name="Walstead R."/>
            <person name="Shah Z."/>
            <person name="Kiflezghi M."/>
            <person name="Wade K."/>
            <person name="Ball S.L."/>
            <person name="Bradley K.W."/>
            <person name="Asai D.J."/>
            <person name="Bowman C.A."/>
            <person name="Russell D.A."/>
            <person name="Pope W.H."/>
            <person name="Jacobs-Sera D."/>
            <person name="Hendrix R.W."/>
            <person name="Hatfull G.F."/>
        </authorList>
    </citation>
    <scope>NUCLEOTIDE SEQUENCE [LARGE SCALE GENOMIC DNA]</scope>
</reference>
<dbReference type="VEuPathDB" id="CryptoDB:Chro.70288"/>
<evidence type="ECO:0000313" key="2">
    <source>
        <dbReference type="EMBL" id="CUV07238.1"/>
    </source>
</evidence>
<sequence>MNRVKHRICCETLERELPLLFYKNALSFESRPTEKSSPVQLCYPDLSMTLGFHPYNFNIYQLNADAEDEDVFDRPSIIISTECKEFNNIREDVYRWGVLYLICTVLLLVYILKIIMESQLNINHFIGIKTNKTAFHIICCLLSFSPLLAVTEGCPFFMIIYKALFPSMLTITFVYFLNEVWDILFVFLFSIARLSISTIQYKMVSHAFVLDLSNI</sequence>
<gene>
    <name evidence="2" type="ORF">CHUDEA7_2520</name>
</gene>
<keyword evidence="1" id="KW-0472">Membrane</keyword>
<feature type="transmembrane region" description="Helical" evidence="1">
    <location>
        <begin position="183"/>
        <end position="201"/>
    </location>
</feature>